<dbReference type="SFLD" id="SFLDS00028">
    <property type="entry name" value="Proline_Racemase"/>
    <property type="match status" value="1"/>
</dbReference>
<dbReference type="PIRSF" id="PIRSF029792">
    <property type="entry name" value="Pro_racemase"/>
    <property type="match status" value="1"/>
</dbReference>
<protein>
    <submittedName>
        <fullName evidence="2">Proline racemase</fullName>
    </submittedName>
</protein>
<accession>A0A8J3I870</accession>
<dbReference type="Gene3D" id="3.10.310.10">
    <property type="entry name" value="Diaminopimelate Epimerase, Chain A, domain 1"/>
    <property type="match status" value="2"/>
</dbReference>
<dbReference type="SUPFAM" id="SSF54506">
    <property type="entry name" value="Diaminopimelate epimerase-like"/>
    <property type="match status" value="1"/>
</dbReference>
<dbReference type="Pfam" id="PF05544">
    <property type="entry name" value="Pro_racemase"/>
    <property type="match status" value="1"/>
</dbReference>
<dbReference type="AlphaFoldDB" id="A0A8J3I870"/>
<comment type="similarity">
    <text evidence="1">Belongs to the proline racemase family.</text>
</comment>
<dbReference type="FunFam" id="3.10.310.10:FF:000003">
    <property type="entry name" value="Proline racemase"/>
    <property type="match status" value="1"/>
</dbReference>
<dbReference type="GO" id="GO:0047580">
    <property type="term" value="F:4-hydroxyproline epimerase activity"/>
    <property type="evidence" value="ECO:0007669"/>
    <property type="project" value="TreeGrafter"/>
</dbReference>
<dbReference type="InterPro" id="IPR008794">
    <property type="entry name" value="Pro_racemase_fam"/>
</dbReference>
<dbReference type="Proteomes" id="UP000612362">
    <property type="component" value="Unassembled WGS sequence"/>
</dbReference>
<sequence length="348" mass="37324">MDLDWKQYRPAEGTVILSTIDAHAAGEPLRIITGGLPPLQGATILERRRFMQEHYDHLRKALMWEPRGHFHMYGAVLTPPVTPEADLGVLFLHNEGYSTMCGHGIIALVTTLVKTGAISPQGPHTPVTLDTPAGLVRATAHLDSSGQVERVSFLNVPSFVYAHEVELDLPTYGKLAVDIAFGGAFYAILPAERVGLRVAPEATAQLVAAGSAIKKAVNARLSITHPFEEDLGFLYGTILTDAPQDPTHHSRNICVFANDEVDRSPTGTGVSARLALHAARGEVADDQPVVIESLLGEMHTFSGRVAGRAAVGPFEAIIPEVSGTAFLTGRHEFLIEAADLLGQGFLLP</sequence>
<dbReference type="PANTHER" id="PTHR33442">
    <property type="entry name" value="TRANS-3-HYDROXY-L-PROLINE DEHYDRATASE"/>
    <property type="match status" value="1"/>
</dbReference>
<evidence type="ECO:0000313" key="3">
    <source>
        <dbReference type="Proteomes" id="UP000612362"/>
    </source>
</evidence>
<name>A0A8J3I870_9CHLR</name>
<dbReference type="EMBL" id="BNJF01000004">
    <property type="protein sequence ID" value="GHO48968.1"/>
    <property type="molecule type" value="Genomic_DNA"/>
</dbReference>
<comment type="caution">
    <text evidence="2">The sequence shown here is derived from an EMBL/GenBank/DDBJ whole genome shotgun (WGS) entry which is preliminary data.</text>
</comment>
<reference evidence="2" key="1">
    <citation type="submission" date="2020-10" db="EMBL/GenBank/DDBJ databases">
        <title>Taxonomic study of unclassified bacteria belonging to the class Ktedonobacteria.</title>
        <authorList>
            <person name="Yabe S."/>
            <person name="Wang C.M."/>
            <person name="Zheng Y."/>
            <person name="Sakai Y."/>
            <person name="Cavaletti L."/>
            <person name="Monciardini P."/>
            <person name="Donadio S."/>
        </authorList>
    </citation>
    <scope>NUCLEOTIDE SEQUENCE</scope>
    <source>
        <strain evidence="2">SOSP1-1</strain>
    </source>
</reference>
<dbReference type="PANTHER" id="PTHR33442:SF1">
    <property type="entry name" value="TRANS-3-HYDROXY-L-PROLINE DEHYDRATASE"/>
    <property type="match status" value="1"/>
</dbReference>
<evidence type="ECO:0000256" key="1">
    <source>
        <dbReference type="ARBA" id="ARBA00007529"/>
    </source>
</evidence>
<proteinExistence type="inferred from homology"/>
<gene>
    <name evidence="2" type="ORF">KSX_71310</name>
</gene>
<keyword evidence="3" id="KW-1185">Reference proteome</keyword>
<organism evidence="2 3">
    <name type="scientific">Ktedonospora formicarum</name>
    <dbReference type="NCBI Taxonomy" id="2778364"/>
    <lineage>
        <taxon>Bacteria</taxon>
        <taxon>Bacillati</taxon>
        <taxon>Chloroflexota</taxon>
        <taxon>Ktedonobacteria</taxon>
        <taxon>Ktedonobacterales</taxon>
        <taxon>Ktedonobacteraceae</taxon>
        <taxon>Ktedonospora</taxon>
    </lineage>
</organism>
<evidence type="ECO:0000313" key="2">
    <source>
        <dbReference type="EMBL" id="GHO48968.1"/>
    </source>
</evidence>
<dbReference type="RefSeq" id="WP_220198100.1">
    <property type="nucleotide sequence ID" value="NZ_BNJF01000004.1"/>
</dbReference>